<accession>A0A2T2WX63</accession>
<dbReference type="InterPro" id="IPR000160">
    <property type="entry name" value="GGDEF_dom"/>
</dbReference>
<dbReference type="SMART" id="SM00267">
    <property type="entry name" value="GGDEF"/>
    <property type="match status" value="1"/>
</dbReference>
<organism evidence="3 4">
    <name type="scientific">Sulfobacillus thermosulfidooxidans</name>
    <dbReference type="NCBI Taxonomy" id="28034"/>
    <lineage>
        <taxon>Bacteria</taxon>
        <taxon>Bacillati</taxon>
        <taxon>Bacillota</taxon>
        <taxon>Clostridia</taxon>
        <taxon>Eubacteriales</taxon>
        <taxon>Clostridiales Family XVII. Incertae Sedis</taxon>
        <taxon>Sulfobacillus</taxon>
    </lineage>
</organism>
<dbReference type="InterPro" id="IPR050706">
    <property type="entry name" value="Cyclic-di-GMP_PDE-like"/>
</dbReference>
<dbReference type="SMART" id="SM00052">
    <property type="entry name" value="EAL"/>
    <property type="match status" value="1"/>
</dbReference>
<feature type="domain" description="EAL" evidence="1">
    <location>
        <begin position="230"/>
        <end position="483"/>
    </location>
</feature>
<dbReference type="InterPro" id="IPR043128">
    <property type="entry name" value="Rev_trsase/Diguanyl_cyclase"/>
</dbReference>
<dbReference type="PROSITE" id="PS50887">
    <property type="entry name" value="GGDEF"/>
    <property type="match status" value="1"/>
</dbReference>
<evidence type="ECO:0000259" key="1">
    <source>
        <dbReference type="PROSITE" id="PS50883"/>
    </source>
</evidence>
<dbReference type="Pfam" id="PF00990">
    <property type="entry name" value="GGDEF"/>
    <property type="match status" value="1"/>
</dbReference>
<name>A0A2T2WX63_SULTH</name>
<dbReference type="Proteomes" id="UP000242705">
    <property type="component" value="Unassembled WGS sequence"/>
</dbReference>
<feature type="domain" description="GGDEF" evidence="2">
    <location>
        <begin position="92"/>
        <end position="223"/>
    </location>
</feature>
<dbReference type="CDD" id="cd01949">
    <property type="entry name" value="GGDEF"/>
    <property type="match status" value="1"/>
</dbReference>
<dbReference type="Pfam" id="PF00563">
    <property type="entry name" value="EAL"/>
    <property type="match status" value="1"/>
</dbReference>
<protein>
    <recommendedName>
        <fullName evidence="5">Diguanylate cyclase (GGDEF) domain-containing protein</fullName>
    </recommendedName>
</protein>
<dbReference type="GO" id="GO:0071111">
    <property type="term" value="F:cyclic-guanylate-specific phosphodiesterase activity"/>
    <property type="evidence" value="ECO:0007669"/>
    <property type="project" value="InterPro"/>
</dbReference>
<dbReference type="CDD" id="cd01948">
    <property type="entry name" value="EAL"/>
    <property type="match status" value="1"/>
</dbReference>
<dbReference type="InterPro" id="IPR001633">
    <property type="entry name" value="EAL_dom"/>
</dbReference>
<dbReference type="Gene3D" id="3.20.20.450">
    <property type="entry name" value="EAL domain"/>
    <property type="match status" value="1"/>
</dbReference>
<proteinExistence type="predicted"/>
<dbReference type="InterPro" id="IPR029787">
    <property type="entry name" value="Nucleotide_cyclase"/>
</dbReference>
<dbReference type="SUPFAM" id="SSF55073">
    <property type="entry name" value="Nucleotide cyclase"/>
    <property type="match status" value="1"/>
</dbReference>
<comment type="caution">
    <text evidence="3">The sequence shown here is derived from an EMBL/GenBank/DDBJ whole genome shotgun (WGS) entry which is preliminary data.</text>
</comment>
<evidence type="ECO:0000313" key="3">
    <source>
        <dbReference type="EMBL" id="PSR26835.1"/>
    </source>
</evidence>
<evidence type="ECO:0000313" key="4">
    <source>
        <dbReference type="Proteomes" id="UP000242705"/>
    </source>
</evidence>
<evidence type="ECO:0008006" key="5">
    <source>
        <dbReference type="Google" id="ProtNLM"/>
    </source>
</evidence>
<dbReference type="NCBIfam" id="TIGR00254">
    <property type="entry name" value="GGDEF"/>
    <property type="match status" value="1"/>
</dbReference>
<sequence length="489" mass="55501">MSLGHLSRGIYGPQFQAAYALLMREVLNASRQDSTHTTWSEQDDAIFRRMVIEMFIMSATQVAFTSRHDGLTQLPNRDFTEERIQDWMGEGTPFTVIFADLNGFKPINDQYGHGTGDKVLQIVARRWRQCLHQSDWIGRWGGDEFLIVCRDSHNSVSDLVATLRDALTVPIAVIPNHPLSVSASFGWAHFPQDGQDTDTLLQVADQSLYAAKRARQSWLLEPIHPAQSKAADGIAFVDEALRQDRVRVFYQPIIEAKSHTIWEWEALVRIEGSDGRLYAPKEFLPAIAQHHLLRKLDDRVMRLVFEDINHWHQHGWTGHVAINLSYMDLRDPSLLSLLASYHQQWPSVKPHALTFEILESALLVDMDPVKQTVSELDQRGYHFALDDFGTGFSSLVHLRELPIRQIKIDIQFVADWATKAGSRLLQALLAFAQTLRVPTVAEGVESLEQGRALARWGVTGWQGYAISYPLPSHEVVSWQPHFDDSMPDG</sequence>
<dbReference type="PANTHER" id="PTHR33121:SF79">
    <property type="entry name" value="CYCLIC DI-GMP PHOSPHODIESTERASE PDED-RELATED"/>
    <property type="match status" value="1"/>
</dbReference>
<dbReference type="SUPFAM" id="SSF141868">
    <property type="entry name" value="EAL domain-like"/>
    <property type="match status" value="1"/>
</dbReference>
<dbReference type="Gene3D" id="3.30.70.270">
    <property type="match status" value="1"/>
</dbReference>
<evidence type="ECO:0000259" key="2">
    <source>
        <dbReference type="PROSITE" id="PS50887"/>
    </source>
</evidence>
<gene>
    <name evidence="3" type="ORF">C7B47_09595</name>
</gene>
<dbReference type="PROSITE" id="PS50883">
    <property type="entry name" value="EAL"/>
    <property type="match status" value="1"/>
</dbReference>
<dbReference type="AlphaFoldDB" id="A0A2T2WX63"/>
<reference evidence="3 4" key="1">
    <citation type="journal article" date="2014" name="BMC Genomics">
        <title>Comparison of environmental and isolate Sulfobacillus genomes reveals diverse carbon, sulfur, nitrogen, and hydrogen metabolisms.</title>
        <authorList>
            <person name="Justice N.B."/>
            <person name="Norman A."/>
            <person name="Brown C.T."/>
            <person name="Singh A."/>
            <person name="Thomas B.C."/>
            <person name="Banfield J.F."/>
        </authorList>
    </citation>
    <scope>NUCLEOTIDE SEQUENCE [LARGE SCALE GENOMIC DNA]</scope>
    <source>
        <strain evidence="3">AMDSBA5</strain>
    </source>
</reference>
<dbReference type="EMBL" id="PXYX01000018">
    <property type="protein sequence ID" value="PSR26835.1"/>
    <property type="molecule type" value="Genomic_DNA"/>
</dbReference>
<dbReference type="InterPro" id="IPR035919">
    <property type="entry name" value="EAL_sf"/>
</dbReference>
<dbReference type="PANTHER" id="PTHR33121">
    <property type="entry name" value="CYCLIC DI-GMP PHOSPHODIESTERASE PDEF"/>
    <property type="match status" value="1"/>
</dbReference>